<gene>
    <name evidence="2" type="ORF">L3H44_09315</name>
</gene>
<dbReference type="RefSeq" id="WP_046201981.1">
    <property type="nucleotide sequence ID" value="NZ_JAFFSY010000003.1"/>
</dbReference>
<dbReference type="Pfam" id="PF13443">
    <property type="entry name" value="HTH_26"/>
    <property type="match status" value="1"/>
</dbReference>
<proteinExistence type="predicted"/>
<dbReference type="Proteomes" id="UP001200604">
    <property type="component" value="Unassembled WGS sequence"/>
</dbReference>
<evidence type="ECO:0000259" key="1">
    <source>
        <dbReference type="Pfam" id="PF13443"/>
    </source>
</evidence>
<evidence type="ECO:0000313" key="2">
    <source>
        <dbReference type="EMBL" id="MCF6774599.1"/>
    </source>
</evidence>
<dbReference type="InterPro" id="IPR001387">
    <property type="entry name" value="Cro/C1-type_HTH"/>
</dbReference>
<protein>
    <submittedName>
        <fullName evidence="2">Helix-turn-helix transcriptional regulator</fullName>
    </submittedName>
</protein>
<evidence type="ECO:0000313" key="3">
    <source>
        <dbReference type="Proteomes" id="UP001200604"/>
    </source>
</evidence>
<organism evidence="2 3">
    <name type="scientific">Corynebacterium parakroppenstedtii</name>
    <dbReference type="NCBI Taxonomy" id="2828363"/>
    <lineage>
        <taxon>Bacteria</taxon>
        <taxon>Bacillati</taxon>
        <taxon>Actinomycetota</taxon>
        <taxon>Actinomycetes</taxon>
        <taxon>Mycobacteriales</taxon>
        <taxon>Corynebacteriaceae</taxon>
        <taxon>Corynebacterium</taxon>
    </lineage>
</organism>
<dbReference type="Gene3D" id="1.10.260.40">
    <property type="entry name" value="lambda repressor-like DNA-binding domains"/>
    <property type="match status" value="1"/>
</dbReference>
<dbReference type="EMBL" id="JAKJKU010000004">
    <property type="protein sequence ID" value="MCF6774599.1"/>
    <property type="molecule type" value="Genomic_DNA"/>
</dbReference>
<feature type="domain" description="HTH cro/C1-type" evidence="1">
    <location>
        <begin position="8"/>
        <end position="66"/>
    </location>
</feature>
<keyword evidence="3" id="KW-1185">Reference proteome</keyword>
<dbReference type="InterPro" id="IPR010982">
    <property type="entry name" value="Lambda_DNA-bd_dom_sf"/>
</dbReference>
<dbReference type="GeneID" id="92727616"/>
<sequence length="74" mass="8175">MTTSLVSLRKLLIDRDFNKTRLQQQSGISAATTAKLRKGRNVTTNMLVRICEILGCQIGNICEVVPVTTKKAIN</sequence>
<accession>A0ABS9HLC7</accession>
<comment type="caution">
    <text evidence="2">The sequence shown here is derived from an EMBL/GenBank/DDBJ whole genome shotgun (WGS) entry which is preliminary data.</text>
</comment>
<dbReference type="SUPFAM" id="SSF47413">
    <property type="entry name" value="lambda repressor-like DNA-binding domains"/>
    <property type="match status" value="1"/>
</dbReference>
<name>A0ABS9HLC7_9CORY</name>
<reference evidence="2 3" key="1">
    <citation type="submission" date="2022-01" db="EMBL/GenBank/DDBJ databases">
        <title>Identification and Characterization of Corynebacterium sp.</title>
        <authorList>
            <person name="Luo Q."/>
            <person name="Qu P."/>
            <person name="Chen Q."/>
        </authorList>
    </citation>
    <scope>NUCLEOTIDE SEQUENCE [LARGE SCALE GENOMIC DNA]</scope>
    <source>
        <strain evidence="2 3">MC-12</strain>
    </source>
</reference>